<evidence type="ECO:0000313" key="2">
    <source>
        <dbReference type="EMBL" id="KAK9506449.1"/>
    </source>
</evidence>
<dbReference type="AlphaFoldDB" id="A0AAW1D618"/>
<organism evidence="2 3">
    <name type="scientific">Rhynocoris fuscipes</name>
    <dbReference type="NCBI Taxonomy" id="488301"/>
    <lineage>
        <taxon>Eukaryota</taxon>
        <taxon>Metazoa</taxon>
        <taxon>Ecdysozoa</taxon>
        <taxon>Arthropoda</taxon>
        <taxon>Hexapoda</taxon>
        <taxon>Insecta</taxon>
        <taxon>Pterygota</taxon>
        <taxon>Neoptera</taxon>
        <taxon>Paraneoptera</taxon>
        <taxon>Hemiptera</taxon>
        <taxon>Heteroptera</taxon>
        <taxon>Panheteroptera</taxon>
        <taxon>Cimicomorpha</taxon>
        <taxon>Reduviidae</taxon>
        <taxon>Harpactorinae</taxon>
        <taxon>Harpactorini</taxon>
        <taxon>Rhynocoris</taxon>
    </lineage>
</organism>
<dbReference type="Proteomes" id="UP001461498">
    <property type="component" value="Unassembled WGS sequence"/>
</dbReference>
<sequence>MLMQIDNNKYYLATKISSVMMHNHIPELTIKASNEAKNVGSVLKYIAFIALAISTVTVCALFVKISLLPVKSYSNHSFEEKPPCSTVQNPDVQAKEEVYIGLNIEVGPQNSDSNNSLKEAEHTKLNRSEENILFRKVPLKSKPLNSHVFQSVISSTPKENLITFKTQHLLKPNFKDSTTNEKPVNFEAENKSFLHPFDFIFPSLQYVHEHNKSDRKNIDKITPDFNFTFKFFDPFQPPEFIKFLLPKPSNFSEIQDNISDYSFNPVEFHSDNNDSNKTNSSSLLNPIFGLENILLNSSLFNPTNSNKEIEFIPFHETNNDFFKFPFFDSEEVDSELENRFPYFIHKEPETSVENTFSNKDRFPFVLSNNGNIEDFTDQIFSNIFDLI</sequence>
<keyword evidence="1" id="KW-1133">Transmembrane helix</keyword>
<dbReference type="EMBL" id="JAPXFL010000005">
    <property type="protein sequence ID" value="KAK9506449.1"/>
    <property type="molecule type" value="Genomic_DNA"/>
</dbReference>
<evidence type="ECO:0000256" key="1">
    <source>
        <dbReference type="SAM" id="Phobius"/>
    </source>
</evidence>
<reference evidence="2 3" key="1">
    <citation type="submission" date="2022-12" db="EMBL/GenBank/DDBJ databases">
        <title>Chromosome-level genome assembly of true bugs.</title>
        <authorList>
            <person name="Ma L."/>
            <person name="Li H."/>
        </authorList>
    </citation>
    <scope>NUCLEOTIDE SEQUENCE [LARGE SCALE GENOMIC DNA]</scope>
    <source>
        <strain evidence="2">Lab_2022b</strain>
    </source>
</reference>
<proteinExistence type="predicted"/>
<evidence type="ECO:0000313" key="3">
    <source>
        <dbReference type="Proteomes" id="UP001461498"/>
    </source>
</evidence>
<keyword evidence="1" id="KW-0472">Membrane</keyword>
<name>A0AAW1D618_9HEMI</name>
<comment type="caution">
    <text evidence="2">The sequence shown here is derived from an EMBL/GenBank/DDBJ whole genome shotgun (WGS) entry which is preliminary data.</text>
</comment>
<feature type="transmembrane region" description="Helical" evidence="1">
    <location>
        <begin position="42"/>
        <end position="63"/>
    </location>
</feature>
<keyword evidence="1" id="KW-0812">Transmembrane</keyword>
<accession>A0AAW1D618</accession>
<keyword evidence="3" id="KW-1185">Reference proteome</keyword>
<protein>
    <submittedName>
        <fullName evidence="2">Uncharacterized protein</fullName>
    </submittedName>
</protein>
<gene>
    <name evidence="2" type="ORF">O3M35_008387</name>
</gene>